<reference evidence="2" key="3">
    <citation type="submission" date="2025-09" db="UniProtKB">
        <authorList>
            <consortium name="Ensembl"/>
        </authorList>
    </citation>
    <scope>IDENTIFICATION</scope>
</reference>
<accession>A0A8C5DXR2</accession>
<reference evidence="2" key="2">
    <citation type="submission" date="2025-08" db="UniProtKB">
        <authorList>
            <consortium name="Ensembl"/>
        </authorList>
    </citation>
    <scope>IDENTIFICATION</scope>
</reference>
<dbReference type="Proteomes" id="UP000694680">
    <property type="component" value="Chromosome 18"/>
</dbReference>
<evidence type="ECO:0000313" key="3">
    <source>
        <dbReference type="Proteomes" id="UP000694680"/>
    </source>
</evidence>
<feature type="domain" description="C-type lectin" evidence="1">
    <location>
        <begin position="23"/>
        <end position="128"/>
    </location>
</feature>
<dbReference type="AlphaFoldDB" id="A0A8C5DXR2"/>
<dbReference type="InterPro" id="IPR016186">
    <property type="entry name" value="C-type_lectin-like/link_sf"/>
</dbReference>
<proteinExistence type="predicted"/>
<organism evidence="2 3">
    <name type="scientific">Gouania willdenowi</name>
    <name type="common">Blunt-snouted clingfish</name>
    <name type="synonym">Lepadogaster willdenowi</name>
    <dbReference type="NCBI Taxonomy" id="441366"/>
    <lineage>
        <taxon>Eukaryota</taxon>
        <taxon>Metazoa</taxon>
        <taxon>Chordata</taxon>
        <taxon>Craniata</taxon>
        <taxon>Vertebrata</taxon>
        <taxon>Euteleostomi</taxon>
        <taxon>Actinopterygii</taxon>
        <taxon>Neopterygii</taxon>
        <taxon>Teleostei</taxon>
        <taxon>Neoteleostei</taxon>
        <taxon>Acanthomorphata</taxon>
        <taxon>Ovalentaria</taxon>
        <taxon>Blenniimorphae</taxon>
        <taxon>Blenniiformes</taxon>
        <taxon>Gobiesocoidei</taxon>
        <taxon>Gobiesocidae</taxon>
        <taxon>Gobiesocinae</taxon>
        <taxon>Gouania</taxon>
    </lineage>
</organism>
<name>A0A8C5DXR2_GOUWI</name>
<dbReference type="SUPFAM" id="SSF56436">
    <property type="entry name" value="C-type lectin-like"/>
    <property type="match status" value="1"/>
</dbReference>
<evidence type="ECO:0000259" key="1">
    <source>
        <dbReference type="PROSITE" id="PS50041"/>
    </source>
</evidence>
<dbReference type="Pfam" id="PF00059">
    <property type="entry name" value="Lectin_C"/>
    <property type="match status" value="1"/>
</dbReference>
<dbReference type="PANTHER" id="PTHR45784">
    <property type="entry name" value="C-TYPE LECTIN DOMAIN FAMILY 20 MEMBER A-RELATED"/>
    <property type="match status" value="1"/>
</dbReference>
<dbReference type="PANTHER" id="PTHR45784:SF3">
    <property type="entry name" value="C-TYPE LECTIN DOMAIN FAMILY 4 MEMBER K-LIKE-RELATED"/>
    <property type="match status" value="1"/>
</dbReference>
<keyword evidence="3" id="KW-1185">Reference proteome</keyword>
<dbReference type="Gene3D" id="3.10.100.10">
    <property type="entry name" value="Mannose-Binding Protein A, subunit A"/>
    <property type="match status" value="1"/>
</dbReference>
<dbReference type="Ensembl" id="ENSGWIT00000014834.1">
    <property type="protein sequence ID" value="ENSGWIP00000013366.1"/>
    <property type="gene ID" value="ENSGWIG00000007640.1"/>
</dbReference>
<dbReference type="PROSITE" id="PS50041">
    <property type="entry name" value="C_TYPE_LECTIN_2"/>
    <property type="match status" value="1"/>
</dbReference>
<reference evidence="2" key="1">
    <citation type="submission" date="2020-06" db="EMBL/GenBank/DDBJ databases">
        <authorList>
            <consortium name="Wellcome Sanger Institute Data Sharing"/>
        </authorList>
    </citation>
    <scope>NUCLEOTIDE SEQUENCE [LARGE SCALE GENOMIC DNA]</scope>
</reference>
<sequence length="142" mass="16713">MRRSACIKNADCGIIGLLFSTVFKHELIMVSNKKLNWTEAQTFCRFHYQDLASILDSNTNQLVEDMTSDENDFWIGLFNKDLKWRWSLLDPQRQQTYRHWNKTQANEKEGDQNCVTMNDDGFWSTEQCLKTEKAFVCSHSEC</sequence>
<dbReference type="InterPro" id="IPR016187">
    <property type="entry name" value="CTDL_fold"/>
</dbReference>
<protein>
    <recommendedName>
        <fullName evidence="1">C-type lectin domain-containing protein</fullName>
    </recommendedName>
</protein>
<evidence type="ECO:0000313" key="2">
    <source>
        <dbReference type="Ensembl" id="ENSGWIP00000013366.1"/>
    </source>
</evidence>
<dbReference type="InterPro" id="IPR001304">
    <property type="entry name" value="C-type_lectin-like"/>
</dbReference>
<dbReference type="SMART" id="SM00034">
    <property type="entry name" value="CLECT"/>
    <property type="match status" value="1"/>
</dbReference>